<feature type="domain" description="C2H2-type" evidence="2">
    <location>
        <begin position="730"/>
        <end position="760"/>
    </location>
</feature>
<evidence type="ECO:0000259" key="2">
    <source>
        <dbReference type="SMART" id="SM00355"/>
    </source>
</evidence>
<dbReference type="Proteomes" id="UP001152087">
    <property type="component" value="Unassembled WGS sequence"/>
</dbReference>
<dbReference type="Pfam" id="PF25438">
    <property type="entry name" value="DUF7896"/>
    <property type="match status" value="1"/>
</dbReference>
<organism evidence="3 4">
    <name type="scientific">Fusarium falciforme</name>
    <dbReference type="NCBI Taxonomy" id="195108"/>
    <lineage>
        <taxon>Eukaryota</taxon>
        <taxon>Fungi</taxon>
        <taxon>Dikarya</taxon>
        <taxon>Ascomycota</taxon>
        <taxon>Pezizomycotina</taxon>
        <taxon>Sordariomycetes</taxon>
        <taxon>Hypocreomycetidae</taxon>
        <taxon>Hypocreales</taxon>
        <taxon>Nectriaceae</taxon>
        <taxon>Fusarium</taxon>
        <taxon>Fusarium solani species complex</taxon>
    </lineage>
</organism>
<name>A0A9W8RFZ3_9HYPO</name>
<evidence type="ECO:0000313" key="4">
    <source>
        <dbReference type="Proteomes" id="UP001152087"/>
    </source>
</evidence>
<feature type="region of interest" description="Disordered" evidence="1">
    <location>
        <begin position="190"/>
        <end position="289"/>
    </location>
</feature>
<sequence length="829" mass="92338">MSRDDCTPRGLSDPESHLDLAAAHRQQPQAQVDLDAGPRSVAPTSAHQGQHVTLNAALEVDMLRHKLRALETIVERHGIASRIPCLSEAEEARALQYRCECLEAACIQQNMDVASILTNSPPVPLPPGYPSWLEHHFTHNDRVTHTSVSQGSASALDRLKPAPFKCWHDQCIHYVYGFSTQQDRDNHLRLHSNNTTLGDSELFRKPGGSLQPNERRPENSSVPLPRDRLPPIQPPTTLVTTNLPPLPFPTPSTASTRRESGLGFTFPDPKPTLPRTGGESVPDPQLPPLKRARVGHHRLQSIGELNLLRNNEPCLRCRAANSQCDANHPCSRCVGAPSSESEAHWRVLGCYRGPVTSLTDVLLQGSFAWTQPQTPITPSNPRRGSINDLILAQNPTLVTAPRTVSWRFDFQDTFWWQDGELDLDERPTRAIQPNLHDAASMPPVLRLIESSSSFRGAAFDLLELLAISGQLSTSREEEKVKHSALFRAKQLLREVLFYDASQPNPSIQGDNLPPRPPIEVKRWVCREPKNPIPSSPQPIIPLSRCKACLAQKRYGAYYNAAAHLRRAHFRPHRVGKASGDWPSMSVLKDWMREVRQSVDVTEEHISSGEDDMEEFQTPIDYRDSVSQRASLAPEAPLQTAAVLGPRVSTSVEPSMPIERASPSRRPTENRTKCPHPDCGREFRDLASHMLTHQEERPEKCPIVTCEYHTKGFARKYDKNRHALTHYRGSMVCPFCPGVGSPFEKVFTRADVFKRHLTAAHQVDQTGHSSGHRLPSGEDPAGTKARCSICKIGFGTAQDFYEHLDDCVLSVIVPSSSTSGQQGRPQSRQQ</sequence>
<dbReference type="PANTHER" id="PTHR42031">
    <property type="entry name" value="KEY LIME PATHOGENICITY PROTEIN"/>
    <property type="match status" value="1"/>
</dbReference>
<accession>A0A9W8RFZ3</accession>
<feature type="compositionally biased region" description="Basic and acidic residues" evidence="1">
    <location>
        <begin position="665"/>
        <end position="678"/>
    </location>
</feature>
<feature type="domain" description="C2H2-type" evidence="2">
    <location>
        <begin position="671"/>
        <end position="692"/>
    </location>
</feature>
<keyword evidence="4" id="KW-1185">Reference proteome</keyword>
<dbReference type="InterPro" id="IPR057218">
    <property type="entry name" value="DUF7896"/>
</dbReference>
<dbReference type="InterPro" id="IPR013087">
    <property type="entry name" value="Znf_C2H2_type"/>
</dbReference>
<evidence type="ECO:0000313" key="3">
    <source>
        <dbReference type="EMBL" id="KAJ4196446.1"/>
    </source>
</evidence>
<feature type="region of interest" description="Disordered" evidence="1">
    <location>
        <begin position="636"/>
        <end position="678"/>
    </location>
</feature>
<dbReference type="AlphaFoldDB" id="A0A9W8RFZ3"/>
<dbReference type="PANTHER" id="PTHR42031:SF1">
    <property type="entry name" value="KEY LIME PATHOGENICITY PROTEIN"/>
    <property type="match status" value="1"/>
</dbReference>
<feature type="domain" description="C2H2-type" evidence="2">
    <location>
        <begin position="698"/>
        <end position="725"/>
    </location>
</feature>
<feature type="domain" description="C2H2-type" evidence="2">
    <location>
        <begin position="784"/>
        <end position="804"/>
    </location>
</feature>
<reference evidence="3" key="1">
    <citation type="submission" date="2022-09" db="EMBL/GenBank/DDBJ databases">
        <title>Fusarium specimens isolated from Avocado Roots.</title>
        <authorList>
            <person name="Stajich J."/>
            <person name="Roper C."/>
            <person name="Heimlech-Rivalta G."/>
        </authorList>
    </citation>
    <scope>NUCLEOTIDE SEQUENCE</scope>
    <source>
        <strain evidence="3">A02</strain>
    </source>
</reference>
<comment type="caution">
    <text evidence="3">The sequence shown here is derived from an EMBL/GenBank/DDBJ whole genome shotgun (WGS) entry which is preliminary data.</text>
</comment>
<dbReference type="Gene3D" id="3.30.160.60">
    <property type="entry name" value="Classic Zinc Finger"/>
    <property type="match status" value="1"/>
</dbReference>
<gene>
    <name evidence="3" type="ORF">NW755_001232</name>
</gene>
<feature type="domain" description="C2H2-type" evidence="2">
    <location>
        <begin position="164"/>
        <end position="191"/>
    </location>
</feature>
<evidence type="ECO:0000256" key="1">
    <source>
        <dbReference type="SAM" id="MobiDB-lite"/>
    </source>
</evidence>
<dbReference type="SMART" id="SM00355">
    <property type="entry name" value="ZnF_C2H2"/>
    <property type="match status" value="5"/>
</dbReference>
<proteinExistence type="predicted"/>
<dbReference type="EMBL" id="JAOQAV010000002">
    <property type="protein sequence ID" value="KAJ4196446.1"/>
    <property type="molecule type" value="Genomic_DNA"/>
</dbReference>
<protein>
    <recommendedName>
        <fullName evidence="2">C2H2-type domain-containing protein</fullName>
    </recommendedName>
</protein>